<organism evidence="1 2">
    <name type="scientific">Schistosoma mattheei</name>
    <dbReference type="NCBI Taxonomy" id="31246"/>
    <lineage>
        <taxon>Eukaryota</taxon>
        <taxon>Metazoa</taxon>
        <taxon>Spiralia</taxon>
        <taxon>Lophotrochozoa</taxon>
        <taxon>Platyhelminthes</taxon>
        <taxon>Trematoda</taxon>
        <taxon>Digenea</taxon>
        <taxon>Strigeidida</taxon>
        <taxon>Schistosomatoidea</taxon>
        <taxon>Schistosomatidae</taxon>
        <taxon>Schistosoma</taxon>
    </lineage>
</organism>
<evidence type="ECO:0000313" key="1">
    <source>
        <dbReference type="Proteomes" id="UP000050791"/>
    </source>
</evidence>
<reference evidence="2" key="1">
    <citation type="submission" date="2023-11" db="UniProtKB">
        <authorList>
            <consortium name="WormBaseParasite"/>
        </authorList>
    </citation>
    <scope>IDENTIFICATION</scope>
</reference>
<protein>
    <submittedName>
        <fullName evidence="2">Uncharacterized protein</fullName>
    </submittedName>
</protein>
<evidence type="ECO:0000313" key="2">
    <source>
        <dbReference type="WBParaSite" id="SMTH1_6900.1"/>
    </source>
</evidence>
<name>A0AA85BQL2_9TREM</name>
<proteinExistence type="predicted"/>
<dbReference type="WBParaSite" id="SMTH1_6900.1">
    <property type="protein sequence ID" value="SMTH1_6900.1"/>
    <property type="gene ID" value="SMTH1_6900"/>
</dbReference>
<dbReference type="Proteomes" id="UP000050791">
    <property type="component" value="Unassembled WGS sequence"/>
</dbReference>
<accession>A0AA85BQL2</accession>
<sequence>MFVRIFSIYLFTRCPYTCQGLPKINQPVHINAGPGTNEFKFKMKHLVLEQQERKFTGQEVKEDKRCQLVSKNLEYRLIRMKQLNQGIEMALLPKLWEIIVDGFNCFTKDDPEPFCPAPSIIDQNTM</sequence>
<dbReference type="AlphaFoldDB" id="A0AA85BQL2"/>